<evidence type="ECO:0000256" key="1">
    <source>
        <dbReference type="ARBA" id="ARBA00002919"/>
    </source>
</evidence>
<dbReference type="InterPro" id="IPR003710">
    <property type="entry name" value="ApbA"/>
</dbReference>
<dbReference type="Gene3D" id="3.40.50.720">
    <property type="entry name" value="NAD(P)-binding Rossmann-like Domain"/>
    <property type="match status" value="1"/>
</dbReference>
<evidence type="ECO:0000256" key="10">
    <source>
        <dbReference type="ARBA" id="ARBA00048793"/>
    </source>
</evidence>
<dbReference type="GO" id="GO:0008677">
    <property type="term" value="F:2-dehydropantoate 2-reductase activity"/>
    <property type="evidence" value="ECO:0007669"/>
    <property type="project" value="UniProtKB-EC"/>
</dbReference>
<feature type="domain" description="Ketopantoate reductase C-terminal" evidence="13">
    <location>
        <begin position="174"/>
        <end position="292"/>
    </location>
</feature>
<keyword evidence="7 11" id="KW-0521">NADP</keyword>
<evidence type="ECO:0000256" key="8">
    <source>
        <dbReference type="ARBA" id="ARBA00023002"/>
    </source>
</evidence>
<name>A0ABS2NG46_9BACI</name>
<dbReference type="SUPFAM" id="SSF51735">
    <property type="entry name" value="NAD(P)-binding Rossmann-fold domains"/>
    <property type="match status" value="1"/>
</dbReference>
<sequence>MNIGIIGAGAIGLLFAAYLSEENHVRIFVQNDKQKQVLLKQGIQLKMTERVSDHDVTAETTYENLGKCDLIIIAVKQYHLTTVIPQIKAHSNHKPILFLQNGIGHLNYMESLSNPTLLVGVVEHGAQKFGEHSVLHNGIGKTNVALFKGSYETLQEVKSLSSKNFIFSIQDNYEEMLIRKLIKNAIINPLTALLNIPNGELIVNDHFREVMRGVYNEFEKIFPQLNQIVSYEEVEKICRNTGENRSSMLMDFELKRRTEIDAILGVPLEIARERKVETPMISLLYSLVKGKEYKGDSE</sequence>
<evidence type="ECO:0000256" key="9">
    <source>
        <dbReference type="ARBA" id="ARBA00032024"/>
    </source>
</evidence>
<keyword evidence="8 11" id="KW-0560">Oxidoreductase</keyword>
<dbReference type="InterPro" id="IPR013332">
    <property type="entry name" value="KPR_N"/>
</dbReference>
<evidence type="ECO:0000256" key="6">
    <source>
        <dbReference type="ARBA" id="ARBA00022655"/>
    </source>
</evidence>
<evidence type="ECO:0000259" key="12">
    <source>
        <dbReference type="Pfam" id="PF02558"/>
    </source>
</evidence>
<dbReference type="Gene3D" id="1.10.1040.10">
    <property type="entry name" value="N-(1-d-carboxylethyl)-l-norvaline Dehydrogenase, domain 2"/>
    <property type="match status" value="1"/>
</dbReference>
<dbReference type="PANTHER" id="PTHR43765:SF2">
    <property type="entry name" value="2-DEHYDROPANTOATE 2-REDUCTASE"/>
    <property type="match status" value="1"/>
</dbReference>
<dbReference type="Proteomes" id="UP001646157">
    <property type="component" value="Unassembled WGS sequence"/>
</dbReference>
<evidence type="ECO:0000256" key="7">
    <source>
        <dbReference type="ARBA" id="ARBA00022857"/>
    </source>
</evidence>
<evidence type="ECO:0000256" key="4">
    <source>
        <dbReference type="ARBA" id="ARBA00013014"/>
    </source>
</evidence>
<dbReference type="InterPro" id="IPR050838">
    <property type="entry name" value="Ketopantoate_reductase"/>
</dbReference>
<accession>A0ABS2NG46</accession>
<proteinExistence type="inferred from homology"/>
<dbReference type="NCBIfam" id="TIGR00745">
    <property type="entry name" value="apbA_panE"/>
    <property type="match status" value="1"/>
</dbReference>
<comment type="caution">
    <text evidence="14">The sequence shown here is derived from an EMBL/GenBank/DDBJ whole genome shotgun (WGS) entry which is preliminary data.</text>
</comment>
<dbReference type="PANTHER" id="PTHR43765">
    <property type="entry name" value="2-DEHYDROPANTOATE 2-REDUCTASE-RELATED"/>
    <property type="match status" value="1"/>
</dbReference>
<evidence type="ECO:0000256" key="5">
    <source>
        <dbReference type="ARBA" id="ARBA00019465"/>
    </source>
</evidence>
<reference evidence="14 15" key="1">
    <citation type="submission" date="2021-01" db="EMBL/GenBank/DDBJ databases">
        <title>Genomic Encyclopedia of Type Strains, Phase IV (KMG-IV): sequencing the most valuable type-strain genomes for metagenomic binning, comparative biology and taxonomic classification.</title>
        <authorList>
            <person name="Goeker M."/>
        </authorList>
    </citation>
    <scope>NUCLEOTIDE SEQUENCE [LARGE SCALE GENOMIC DNA]</scope>
    <source>
        <strain evidence="14 15">DSM 24834</strain>
    </source>
</reference>
<evidence type="ECO:0000313" key="15">
    <source>
        <dbReference type="Proteomes" id="UP001646157"/>
    </source>
</evidence>
<keyword evidence="15" id="KW-1185">Reference proteome</keyword>
<comment type="pathway">
    <text evidence="2 11">Cofactor biosynthesis; (R)-pantothenate biosynthesis; (R)-pantoate from 3-methyl-2-oxobutanoate: step 2/2.</text>
</comment>
<protein>
    <recommendedName>
        <fullName evidence="5 11">2-dehydropantoate 2-reductase</fullName>
        <ecNumber evidence="4 11">1.1.1.169</ecNumber>
    </recommendedName>
    <alternativeName>
        <fullName evidence="9 11">Ketopantoate reductase</fullName>
    </alternativeName>
</protein>
<dbReference type="InterPro" id="IPR036291">
    <property type="entry name" value="NAD(P)-bd_dom_sf"/>
</dbReference>
<organism evidence="14 15">
    <name type="scientific">Rossellomorea pakistanensis</name>
    <dbReference type="NCBI Taxonomy" id="992288"/>
    <lineage>
        <taxon>Bacteria</taxon>
        <taxon>Bacillati</taxon>
        <taxon>Bacillota</taxon>
        <taxon>Bacilli</taxon>
        <taxon>Bacillales</taxon>
        <taxon>Bacillaceae</taxon>
        <taxon>Rossellomorea</taxon>
    </lineage>
</organism>
<dbReference type="RefSeq" id="WP_205173911.1">
    <property type="nucleotide sequence ID" value="NZ_JAFBDZ010000003.1"/>
</dbReference>
<comment type="function">
    <text evidence="1 11">Catalyzes the NADPH-dependent reduction of ketopantoate into pantoic acid.</text>
</comment>
<comment type="similarity">
    <text evidence="3 11">Belongs to the ketopantoate reductase family.</text>
</comment>
<dbReference type="SUPFAM" id="SSF48179">
    <property type="entry name" value="6-phosphogluconate dehydrogenase C-terminal domain-like"/>
    <property type="match status" value="1"/>
</dbReference>
<dbReference type="Pfam" id="PF08546">
    <property type="entry name" value="ApbA_C"/>
    <property type="match status" value="1"/>
</dbReference>
<gene>
    <name evidence="14" type="ORF">JOC86_003281</name>
</gene>
<evidence type="ECO:0000259" key="13">
    <source>
        <dbReference type="Pfam" id="PF08546"/>
    </source>
</evidence>
<dbReference type="Pfam" id="PF02558">
    <property type="entry name" value="ApbA"/>
    <property type="match status" value="1"/>
</dbReference>
<dbReference type="EMBL" id="JAFBDZ010000003">
    <property type="protein sequence ID" value="MBM7586729.1"/>
    <property type="molecule type" value="Genomic_DNA"/>
</dbReference>
<dbReference type="InterPro" id="IPR013752">
    <property type="entry name" value="KPA_reductase"/>
</dbReference>
<dbReference type="EC" id="1.1.1.169" evidence="4 11"/>
<dbReference type="InterPro" id="IPR013328">
    <property type="entry name" value="6PGD_dom2"/>
</dbReference>
<dbReference type="InterPro" id="IPR008927">
    <property type="entry name" value="6-PGluconate_DH-like_C_sf"/>
</dbReference>
<evidence type="ECO:0000256" key="3">
    <source>
        <dbReference type="ARBA" id="ARBA00007870"/>
    </source>
</evidence>
<feature type="domain" description="Ketopantoate reductase N-terminal" evidence="12">
    <location>
        <begin position="3"/>
        <end position="147"/>
    </location>
</feature>
<evidence type="ECO:0000256" key="2">
    <source>
        <dbReference type="ARBA" id="ARBA00004994"/>
    </source>
</evidence>
<comment type="catalytic activity">
    <reaction evidence="10 11">
        <text>(R)-pantoate + NADP(+) = 2-dehydropantoate + NADPH + H(+)</text>
        <dbReference type="Rhea" id="RHEA:16233"/>
        <dbReference type="ChEBI" id="CHEBI:11561"/>
        <dbReference type="ChEBI" id="CHEBI:15378"/>
        <dbReference type="ChEBI" id="CHEBI:15980"/>
        <dbReference type="ChEBI" id="CHEBI:57783"/>
        <dbReference type="ChEBI" id="CHEBI:58349"/>
        <dbReference type="EC" id="1.1.1.169"/>
    </reaction>
</comment>
<evidence type="ECO:0000256" key="11">
    <source>
        <dbReference type="RuleBase" id="RU362068"/>
    </source>
</evidence>
<evidence type="ECO:0000313" key="14">
    <source>
        <dbReference type="EMBL" id="MBM7586729.1"/>
    </source>
</evidence>
<keyword evidence="6 11" id="KW-0566">Pantothenate biosynthesis</keyword>